<feature type="domain" description="3-beta hydroxysteroid dehydrogenase/isomerase" evidence="3">
    <location>
        <begin position="8"/>
        <end position="150"/>
    </location>
</feature>
<dbReference type="OrthoDB" id="2735536at2759"/>
<dbReference type="PANTHER" id="PTHR10366:SF812">
    <property type="entry name" value="VPS9 DOMAIN-CONTAINING PROTEIN"/>
    <property type="match status" value="1"/>
</dbReference>
<name>A0A0M8NVA8_9EURO</name>
<sequence>MPCGLVFITGATGFIGSAVATKALQAGYSLRISVRKEEQISKLKAALSEFEDKIDFVVIPDITQQSSFAGKLDGANYVLHIASPMPHGTNAETYFGPAVKGSTAILKEAATVSSIKKVVITSSIVALMPISGLPEGGVIKEDNDWDLSVDQTADFTGANDEATSMKLFYAYKLLANQASWDFKKTENPSFSLVTIHPAFVYGRNPFQTTAEELSGTTAGFFHTVAGGKPLVGITAVHIDNVPEGHVRALADNIPDGSYLLAGKKASWKDVATIVKKEYPHLGFTISEEIAGESWPVNTTKAETELGMQWRPPQWVELVQDLRPINQPAAPYRSPGYWPSK</sequence>
<reference evidence="4 5" key="1">
    <citation type="submission" date="2015-08" db="EMBL/GenBank/DDBJ databases">
        <title>Genome sequencing of Penicillium nordicum.</title>
        <authorList>
            <person name="Nguyen H.D."/>
            <person name="Seifert K.A."/>
        </authorList>
    </citation>
    <scope>NUCLEOTIDE SEQUENCE [LARGE SCALE GENOMIC DNA]</scope>
    <source>
        <strain evidence="4 5">DAOMC 185683</strain>
    </source>
</reference>
<dbReference type="Proteomes" id="UP000037696">
    <property type="component" value="Unassembled WGS sequence"/>
</dbReference>
<accession>A0A0M8NVA8</accession>
<keyword evidence="1" id="KW-0560">Oxidoreductase</keyword>
<gene>
    <name evidence="4" type="ORF">ACN38_g9623</name>
</gene>
<dbReference type="InterPro" id="IPR050425">
    <property type="entry name" value="NAD(P)_dehydrat-like"/>
</dbReference>
<dbReference type="Pfam" id="PF01073">
    <property type="entry name" value="3Beta_HSD"/>
    <property type="match status" value="1"/>
</dbReference>
<dbReference type="InterPro" id="IPR036291">
    <property type="entry name" value="NAD(P)-bd_dom_sf"/>
</dbReference>
<evidence type="ECO:0000259" key="3">
    <source>
        <dbReference type="Pfam" id="PF01073"/>
    </source>
</evidence>
<dbReference type="EMBL" id="LHQQ01000199">
    <property type="protein sequence ID" value="KOS39518.1"/>
    <property type="molecule type" value="Genomic_DNA"/>
</dbReference>
<dbReference type="Gene3D" id="3.40.50.720">
    <property type="entry name" value="NAD(P)-binding Rossmann-like Domain"/>
    <property type="match status" value="1"/>
</dbReference>
<dbReference type="GO" id="GO:0006694">
    <property type="term" value="P:steroid biosynthetic process"/>
    <property type="evidence" value="ECO:0007669"/>
    <property type="project" value="InterPro"/>
</dbReference>
<dbReference type="AlphaFoldDB" id="A0A0M8NVA8"/>
<comment type="similarity">
    <text evidence="2">Belongs to the NAD(P)-dependent epimerase/dehydratase family. Dihydroflavonol-4-reductase subfamily.</text>
</comment>
<dbReference type="SUPFAM" id="SSF51735">
    <property type="entry name" value="NAD(P)-binding Rossmann-fold domains"/>
    <property type="match status" value="1"/>
</dbReference>
<protein>
    <recommendedName>
        <fullName evidence="3">3-beta hydroxysteroid dehydrogenase/isomerase domain-containing protein</fullName>
    </recommendedName>
</protein>
<dbReference type="GO" id="GO:0016616">
    <property type="term" value="F:oxidoreductase activity, acting on the CH-OH group of donors, NAD or NADP as acceptor"/>
    <property type="evidence" value="ECO:0007669"/>
    <property type="project" value="InterPro"/>
</dbReference>
<keyword evidence="5" id="KW-1185">Reference proteome</keyword>
<dbReference type="InterPro" id="IPR002225">
    <property type="entry name" value="3Beta_OHSteriod_DH/Estase"/>
</dbReference>
<dbReference type="PANTHER" id="PTHR10366">
    <property type="entry name" value="NAD DEPENDENT EPIMERASE/DEHYDRATASE"/>
    <property type="match status" value="1"/>
</dbReference>
<evidence type="ECO:0000256" key="1">
    <source>
        <dbReference type="ARBA" id="ARBA00023002"/>
    </source>
</evidence>
<comment type="caution">
    <text evidence="4">The sequence shown here is derived from an EMBL/GenBank/DDBJ whole genome shotgun (WGS) entry which is preliminary data.</text>
</comment>
<evidence type="ECO:0000313" key="4">
    <source>
        <dbReference type="EMBL" id="KOS39518.1"/>
    </source>
</evidence>
<organism evidence="4 5">
    <name type="scientific">Penicillium nordicum</name>
    <dbReference type="NCBI Taxonomy" id="229535"/>
    <lineage>
        <taxon>Eukaryota</taxon>
        <taxon>Fungi</taxon>
        <taxon>Dikarya</taxon>
        <taxon>Ascomycota</taxon>
        <taxon>Pezizomycotina</taxon>
        <taxon>Eurotiomycetes</taxon>
        <taxon>Eurotiomycetidae</taxon>
        <taxon>Eurotiales</taxon>
        <taxon>Aspergillaceae</taxon>
        <taxon>Penicillium</taxon>
    </lineage>
</organism>
<proteinExistence type="inferred from homology"/>
<evidence type="ECO:0000256" key="2">
    <source>
        <dbReference type="ARBA" id="ARBA00023445"/>
    </source>
</evidence>
<evidence type="ECO:0000313" key="5">
    <source>
        <dbReference type="Proteomes" id="UP000037696"/>
    </source>
</evidence>
<dbReference type="STRING" id="229535.A0A0M8NVA8"/>